<dbReference type="InterPro" id="IPR014057">
    <property type="entry name" value="HI1420"/>
</dbReference>
<reference evidence="1 2" key="1">
    <citation type="submission" date="2018-11" db="EMBL/GenBank/DDBJ databases">
        <title>Genome sequencing of Lautropia sp. KCOM 2505 (= ChDC F240).</title>
        <authorList>
            <person name="Kook J.-K."/>
            <person name="Park S.-N."/>
            <person name="Lim Y.K."/>
        </authorList>
    </citation>
    <scope>NUCLEOTIDE SEQUENCE [LARGE SCALE GENOMIC DNA]</scope>
    <source>
        <strain evidence="1 2">KCOM 2505</strain>
    </source>
</reference>
<dbReference type="PANTHER" id="PTHR40275:SF1">
    <property type="entry name" value="SSL7038 PROTEIN"/>
    <property type="match status" value="1"/>
</dbReference>
<dbReference type="InterPro" id="IPR010982">
    <property type="entry name" value="Lambda_DNA-bd_dom_sf"/>
</dbReference>
<organism evidence="1 2">
    <name type="scientific">Lautropia dentalis</name>
    <dbReference type="NCBI Taxonomy" id="2490857"/>
    <lineage>
        <taxon>Bacteria</taxon>
        <taxon>Pseudomonadati</taxon>
        <taxon>Pseudomonadota</taxon>
        <taxon>Betaproteobacteria</taxon>
        <taxon>Burkholderiales</taxon>
        <taxon>Burkholderiaceae</taxon>
        <taxon>Lautropia</taxon>
    </lineage>
</organism>
<evidence type="ECO:0000313" key="2">
    <source>
        <dbReference type="Proteomes" id="UP000270261"/>
    </source>
</evidence>
<dbReference type="OrthoDB" id="9798416at2"/>
<dbReference type="AlphaFoldDB" id="A0A426FRU6"/>
<dbReference type="SUPFAM" id="SSF47413">
    <property type="entry name" value="lambda repressor-like DNA-binding domains"/>
    <property type="match status" value="1"/>
</dbReference>
<dbReference type="GO" id="GO:0003677">
    <property type="term" value="F:DNA binding"/>
    <property type="evidence" value="ECO:0007669"/>
    <property type="project" value="InterPro"/>
</dbReference>
<name>A0A426FRU6_9BURK</name>
<dbReference type="CDD" id="cd00093">
    <property type="entry name" value="HTH_XRE"/>
    <property type="match status" value="1"/>
</dbReference>
<proteinExistence type="predicted"/>
<dbReference type="Pfam" id="PF21716">
    <property type="entry name" value="dnstrm_HI1420"/>
    <property type="match status" value="1"/>
</dbReference>
<gene>
    <name evidence="1" type="ORF">EHV23_04285</name>
</gene>
<protein>
    <submittedName>
        <fullName evidence="1">Putative addiction module antidote protein</fullName>
    </submittedName>
</protein>
<keyword evidence="2" id="KW-1185">Reference proteome</keyword>
<dbReference type="PANTHER" id="PTHR40275">
    <property type="entry name" value="SSL7038 PROTEIN"/>
    <property type="match status" value="1"/>
</dbReference>
<dbReference type="Gene3D" id="1.10.260.40">
    <property type="entry name" value="lambda repressor-like DNA-binding domains"/>
    <property type="match status" value="1"/>
</dbReference>
<comment type="caution">
    <text evidence="1">The sequence shown here is derived from an EMBL/GenBank/DDBJ whole genome shotgun (WGS) entry which is preliminary data.</text>
</comment>
<sequence length="101" mass="10966">MKTTETLHDFDEADFLDDDEQIAEYLTASLETGDAAYIAHALGVVARAKGMSKVAEESGVSRELLYRSLSNEGNPTLRTMLAILPALGVRLTSMPLVQARP</sequence>
<dbReference type="RefSeq" id="WP_125094855.1">
    <property type="nucleotide sequence ID" value="NZ_RRUE01000001.1"/>
</dbReference>
<dbReference type="EMBL" id="RRUE01000001">
    <property type="protein sequence ID" value="RRN45426.1"/>
    <property type="molecule type" value="Genomic_DNA"/>
</dbReference>
<evidence type="ECO:0000313" key="1">
    <source>
        <dbReference type="EMBL" id="RRN45426.1"/>
    </source>
</evidence>
<dbReference type="NCBIfam" id="TIGR02684">
    <property type="entry name" value="dnstrm_HI1420"/>
    <property type="match status" value="1"/>
</dbReference>
<dbReference type="Proteomes" id="UP000270261">
    <property type="component" value="Unassembled WGS sequence"/>
</dbReference>
<accession>A0A426FRU6</accession>
<dbReference type="InterPro" id="IPR001387">
    <property type="entry name" value="Cro/C1-type_HTH"/>
</dbReference>